<dbReference type="InterPro" id="IPR050604">
    <property type="entry name" value="PDZ-LIM_domain"/>
</dbReference>
<dbReference type="SMART" id="SM00228">
    <property type="entry name" value="PDZ"/>
    <property type="match status" value="1"/>
</dbReference>
<evidence type="ECO:0000313" key="6">
    <source>
        <dbReference type="EMBL" id="CAG5119088.1"/>
    </source>
</evidence>
<feature type="compositionally biased region" description="Low complexity" evidence="4">
    <location>
        <begin position="265"/>
        <end position="278"/>
    </location>
</feature>
<feature type="compositionally biased region" description="Polar residues" evidence="4">
    <location>
        <begin position="126"/>
        <end position="136"/>
    </location>
</feature>
<evidence type="ECO:0000256" key="2">
    <source>
        <dbReference type="ARBA" id="ARBA00022490"/>
    </source>
</evidence>
<dbReference type="PANTHER" id="PTHR24214">
    <property type="entry name" value="PDZ AND LIM DOMAIN PROTEIN ZASP"/>
    <property type="match status" value="1"/>
</dbReference>
<dbReference type="GO" id="GO:0030018">
    <property type="term" value="C:Z disc"/>
    <property type="evidence" value="ECO:0007669"/>
    <property type="project" value="TreeGrafter"/>
</dbReference>
<feature type="compositionally biased region" description="Low complexity" evidence="4">
    <location>
        <begin position="232"/>
        <end position="245"/>
    </location>
</feature>
<feature type="region of interest" description="Disordered" evidence="4">
    <location>
        <begin position="295"/>
        <end position="566"/>
    </location>
</feature>
<feature type="domain" description="PDZ" evidence="5">
    <location>
        <begin position="16"/>
        <end position="98"/>
    </location>
</feature>
<keyword evidence="3" id="KW-0440">LIM domain</keyword>
<dbReference type="GO" id="GO:0005912">
    <property type="term" value="C:adherens junction"/>
    <property type="evidence" value="ECO:0007669"/>
    <property type="project" value="TreeGrafter"/>
</dbReference>
<feature type="compositionally biased region" description="Low complexity" evidence="4">
    <location>
        <begin position="113"/>
        <end position="125"/>
    </location>
</feature>
<dbReference type="InterPro" id="IPR001478">
    <property type="entry name" value="PDZ"/>
</dbReference>
<proteinExistence type="predicted"/>
<sequence>NLRILLRDSNPLKMQTIWLQRSSPDIPWGFRLVGGREFGLPLSVQRVTPGSVAAAALGPGDVILKVGNVMATNLEHNAAQELVRQATNILQLTIQNSFSPREQGDTRFNTGLPYQPSYQKPQQSYNNTAPQSFQNTYSSPPAQPAYSSAPRSFSPPSSGPLSPQNQPSSTPVYSKREPTTPSSNQYNQAPVYGSSSNEFDQSNIRGPGSNTYSTLPYSKPSYNTPNNAYNSPQYQAPQKAYQPTQVNASPTYEPPAAFSSSQPRSYQSPLSPGSSSGYTAPPALVRRVSFDQDFHESAPYTPSSSYNRGHYKSPPPTTNDSLGYYDYGVTPAKPASFSRQSSRQEDLTNASPYSPQSGPLSPRSESSGYGYSGNRGGYDPSGVSDAMENLNFASTPSYQPPPPPPPPIAAAPPPPPPPGPPPPPAPPLSDWSSTPTKQEQEQQKIPDQLLNTMLKSAKGGGPKPFSYGIDLSELKKKIGPPTAPKPRSDQPNYEEDETDVPRQYSGSHKKPAGLVQSDYYQTRQTGPRSEIDESPININMGTDPKKQSKSFKVLQWMTETDKDDPE</sequence>
<feature type="compositionally biased region" description="Polar residues" evidence="4">
    <location>
        <begin position="179"/>
        <end position="231"/>
    </location>
</feature>
<dbReference type="CDD" id="cd23068">
    <property type="entry name" value="PDZ_ZASP52-like"/>
    <property type="match status" value="1"/>
</dbReference>
<evidence type="ECO:0000256" key="1">
    <source>
        <dbReference type="ARBA" id="ARBA00004496"/>
    </source>
</evidence>
<feature type="compositionally biased region" description="Pro residues" evidence="4">
    <location>
        <begin position="398"/>
        <end position="427"/>
    </location>
</feature>
<dbReference type="Proteomes" id="UP000678393">
    <property type="component" value="Unassembled WGS sequence"/>
</dbReference>
<dbReference type="PROSITE" id="PS50106">
    <property type="entry name" value="PDZ"/>
    <property type="match status" value="1"/>
</dbReference>
<feature type="compositionally biased region" description="Polar residues" evidence="4">
    <location>
        <begin position="518"/>
        <end position="527"/>
    </location>
</feature>
<dbReference type="GO" id="GO:0051371">
    <property type="term" value="F:muscle alpha-actinin binding"/>
    <property type="evidence" value="ECO:0007669"/>
    <property type="project" value="TreeGrafter"/>
</dbReference>
<dbReference type="AlphaFoldDB" id="A0A8S3YRP1"/>
<dbReference type="GO" id="GO:0001725">
    <property type="term" value="C:stress fiber"/>
    <property type="evidence" value="ECO:0007669"/>
    <property type="project" value="TreeGrafter"/>
</dbReference>
<evidence type="ECO:0000259" key="5">
    <source>
        <dbReference type="PROSITE" id="PS50106"/>
    </source>
</evidence>
<keyword evidence="2" id="KW-0963">Cytoplasm</keyword>
<feature type="compositionally biased region" description="Polar residues" evidence="4">
    <location>
        <begin position="337"/>
        <end position="359"/>
    </location>
</feature>
<name>A0A8S3YRP1_9EUPU</name>
<organism evidence="6 7">
    <name type="scientific">Candidula unifasciata</name>
    <dbReference type="NCBI Taxonomy" id="100452"/>
    <lineage>
        <taxon>Eukaryota</taxon>
        <taxon>Metazoa</taxon>
        <taxon>Spiralia</taxon>
        <taxon>Lophotrochozoa</taxon>
        <taxon>Mollusca</taxon>
        <taxon>Gastropoda</taxon>
        <taxon>Heterobranchia</taxon>
        <taxon>Euthyneura</taxon>
        <taxon>Panpulmonata</taxon>
        <taxon>Eupulmonata</taxon>
        <taxon>Stylommatophora</taxon>
        <taxon>Helicina</taxon>
        <taxon>Helicoidea</taxon>
        <taxon>Geomitridae</taxon>
        <taxon>Candidula</taxon>
    </lineage>
</organism>
<dbReference type="GO" id="GO:0031941">
    <property type="term" value="C:filamentous actin"/>
    <property type="evidence" value="ECO:0007669"/>
    <property type="project" value="TreeGrafter"/>
</dbReference>
<keyword evidence="3" id="KW-0479">Metal-binding</keyword>
<gene>
    <name evidence="6" type="ORF">CUNI_LOCUS4646</name>
</gene>
<dbReference type="GO" id="GO:0030036">
    <property type="term" value="P:actin cytoskeleton organization"/>
    <property type="evidence" value="ECO:0007669"/>
    <property type="project" value="TreeGrafter"/>
</dbReference>
<dbReference type="PANTHER" id="PTHR24214:SF38">
    <property type="entry name" value="PDZ AND LIM DOMAIN PROTEIN ZASP-RELATED"/>
    <property type="match status" value="1"/>
</dbReference>
<dbReference type="Pfam" id="PF00595">
    <property type="entry name" value="PDZ"/>
    <property type="match status" value="1"/>
</dbReference>
<dbReference type="GO" id="GO:0061061">
    <property type="term" value="P:muscle structure development"/>
    <property type="evidence" value="ECO:0007669"/>
    <property type="project" value="TreeGrafter"/>
</dbReference>
<dbReference type="EMBL" id="CAJHNH020000654">
    <property type="protein sequence ID" value="CAG5119088.1"/>
    <property type="molecule type" value="Genomic_DNA"/>
</dbReference>
<dbReference type="InterPro" id="IPR036034">
    <property type="entry name" value="PDZ_sf"/>
</dbReference>
<feature type="compositionally biased region" description="Polar residues" evidence="4">
    <location>
        <begin position="445"/>
        <end position="454"/>
    </location>
</feature>
<protein>
    <recommendedName>
        <fullName evidence="5">PDZ domain-containing protein</fullName>
    </recommendedName>
</protein>
<dbReference type="Gene3D" id="2.30.42.10">
    <property type="match status" value="1"/>
</dbReference>
<feature type="non-terminal residue" evidence="6">
    <location>
        <position position="1"/>
    </location>
</feature>
<dbReference type="GO" id="GO:0003779">
    <property type="term" value="F:actin binding"/>
    <property type="evidence" value="ECO:0007669"/>
    <property type="project" value="TreeGrafter"/>
</dbReference>
<comment type="caution">
    <text evidence="6">The sequence shown here is derived from an EMBL/GenBank/DDBJ whole genome shotgun (WGS) entry which is preliminary data.</text>
</comment>
<evidence type="ECO:0000256" key="4">
    <source>
        <dbReference type="SAM" id="MobiDB-lite"/>
    </source>
</evidence>
<comment type="subcellular location">
    <subcellularLocation>
        <location evidence="1">Cytoplasm</location>
    </subcellularLocation>
</comment>
<evidence type="ECO:0000256" key="3">
    <source>
        <dbReference type="ARBA" id="ARBA00023038"/>
    </source>
</evidence>
<dbReference type="SUPFAM" id="SSF50156">
    <property type="entry name" value="PDZ domain-like"/>
    <property type="match status" value="1"/>
</dbReference>
<feature type="region of interest" description="Disordered" evidence="4">
    <location>
        <begin position="97"/>
        <end position="280"/>
    </location>
</feature>
<dbReference type="OrthoDB" id="6107953at2759"/>
<keyword evidence="3" id="KW-0862">Zinc</keyword>
<evidence type="ECO:0000313" key="7">
    <source>
        <dbReference type="Proteomes" id="UP000678393"/>
    </source>
</evidence>
<reference evidence="6" key="1">
    <citation type="submission" date="2021-04" db="EMBL/GenBank/DDBJ databases">
        <authorList>
            <consortium name="Molecular Ecology Group"/>
        </authorList>
    </citation>
    <scope>NUCLEOTIDE SEQUENCE</scope>
</reference>
<feature type="compositionally biased region" description="Low complexity" evidence="4">
    <location>
        <begin position="137"/>
        <end position="169"/>
    </location>
</feature>
<keyword evidence="7" id="KW-1185">Reference proteome</keyword>
<dbReference type="FunFam" id="2.30.42.10:FF:000055">
    <property type="entry name" value="PDZ and LIM domain protein 3"/>
    <property type="match status" value="1"/>
</dbReference>
<accession>A0A8S3YRP1</accession>
<feature type="non-terminal residue" evidence="6">
    <location>
        <position position="566"/>
    </location>
</feature>